<dbReference type="EMBL" id="ML736809">
    <property type="protein sequence ID" value="KAE8400824.1"/>
    <property type="molecule type" value="Genomic_DNA"/>
</dbReference>
<organism evidence="6 7">
    <name type="scientific">Aspergillus pseudonomiae</name>
    <dbReference type="NCBI Taxonomy" id="1506151"/>
    <lineage>
        <taxon>Eukaryota</taxon>
        <taxon>Fungi</taxon>
        <taxon>Dikarya</taxon>
        <taxon>Ascomycota</taxon>
        <taxon>Pezizomycotina</taxon>
        <taxon>Eurotiomycetes</taxon>
        <taxon>Eurotiomycetidae</taxon>
        <taxon>Eurotiales</taxon>
        <taxon>Aspergillaceae</taxon>
        <taxon>Aspergillus</taxon>
        <taxon>Aspergillus subgen. Circumdati</taxon>
    </lineage>
</organism>
<protein>
    <recommendedName>
        <fullName evidence="1">[acyl-carrier-protein] S-malonyltransferase</fullName>
        <ecNumber evidence="1">2.3.1.39</ecNumber>
    </recommendedName>
</protein>
<dbReference type="Proteomes" id="UP000325579">
    <property type="component" value="Unassembled WGS sequence"/>
</dbReference>
<dbReference type="Gene3D" id="3.40.366.10">
    <property type="entry name" value="Malonyl-Coenzyme A Acyl Carrier Protein, domain 2"/>
    <property type="match status" value="1"/>
</dbReference>
<evidence type="ECO:0000313" key="6">
    <source>
        <dbReference type="EMBL" id="KAE8400824.1"/>
    </source>
</evidence>
<dbReference type="GeneID" id="43669860"/>
<dbReference type="GO" id="GO:0006633">
    <property type="term" value="P:fatty acid biosynthetic process"/>
    <property type="evidence" value="ECO:0007669"/>
    <property type="project" value="TreeGrafter"/>
</dbReference>
<accession>A0A5N7D362</accession>
<dbReference type="SMART" id="SM00827">
    <property type="entry name" value="PKS_AT"/>
    <property type="match status" value="1"/>
</dbReference>
<feature type="domain" description="Malonyl-CoA:ACP transacylase (MAT)" evidence="5">
    <location>
        <begin position="91"/>
        <end position="422"/>
    </location>
</feature>
<evidence type="ECO:0000259" key="5">
    <source>
        <dbReference type="SMART" id="SM00827"/>
    </source>
</evidence>
<dbReference type="InterPro" id="IPR001227">
    <property type="entry name" value="Ac_transferase_dom_sf"/>
</dbReference>
<dbReference type="InterPro" id="IPR016036">
    <property type="entry name" value="Malonyl_transacylase_ACP-bd"/>
</dbReference>
<dbReference type="PANTHER" id="PTHR42681:SF1">
    <property type="entry name" value="MALONYL-COA-ACYL CARRIER PROTEIN TRANSACYLASE, MITOCHONDRIAL"/>
    <property type="match status" value="1"/>
</dbReference>
<comment type="catalytic activity">
    <reaction evidence="4">
        <text>holo-[ACP] + malonyl-CoA = malonyl-[ACP] + CoA</text>
        <dbReference type="Rhea" id="RHEA:41792"/>
        <dbReference type="Rhea" id="RHEA-COMP:9623"/>
        <dbReference type="Rhea" id="RHEA-COMP:9685"/>
        <dbReference type="ChEBI" id="CHEBI:57287"/>
        <dbReference type="ChEBI" id="CHEBI:57384"/>
        <dbReference type="ChEBI" id="CHEBI:64479"/>
        <dbReference type="ChEBI" id="CHEBI:78449"/>
        <dbReference type="EC" id="2.3.1.39"/>
    </reaction>
</comment>
<reference evidence="6 7" key="1">
    <citation type="submission" date="2019-04" db="EMBL/GenBank/DDBJ databases">
        <authorList>
            <consortium name="DOE Joint Genome Institute"/>
            <person name="Mondo S."/>
            <person name="Kjaerbolling I."/>
            <person name="Vesth T."/>
            <person name="Frisvad J.C."/>
            <person name="Nybo J.L."/>
            <person name="Theobald S."/>
            <person name="Kildgaard S."/>
            <person name="Isbrandt T."/>
            <person name="Kuo A."/>
            <person name="Sato A."/>
            <person name="Lyhne E.K."/>
            <person name="Kogle M.E."/>
            <person name="Wiebenga A."/>
            <person name="Kun R.S."/>
            <person name="Lubbers R.J."/>
            <person name="Makela M.R."/>
            <person name="Barry K."/>
            <person name="Chovatia M."/>
            <person name="Clum A."/>
            <person name="Daum C."/>
            <person name="Haridas S."/>
            <person name="He G."/>
            <person name="LaButti K."/>
            <person name="Lipzen A."/>
            <person name="Riley R."/>
            <person name="Salamov A."/>
            <person name="Simmons B.A."/>
            <person name="Magnuson J.K."/>
            <person name="Henrissat B."/>
            <person name="Mortensen U.H."/>
            <person name="Larsen T.O."/>
            <person name="Devries R.P."/>
            <person name="Grigoriev I.V."/>
            <person name="Machida M."/>
            <person name="Baker S.E."/>
            <person name="Andersen M.R."/>
            <person name="Cantor M.N."/>
            <person name="Hua S.X."/>
        </authorList>
    </citation>
    <scope>NUCLEOTIDE SEQUENCE [LARGE SCALE GENOMIC DNA]</scope>
    <source>
        <strain evidence="6 7">CBS 119388</strain>
    </source>
</reference>
<dbReference type="SUPFAM" id="SSF52151">
    <property type="entry name" value="FabD/lysophospholipase-like"/>
    <property type="match status" value="1"/>
</dbReference>
<dbReference type="SUPFAM" id="SSF55048">
    <property type="entry name" value="Probable ACP-binding domain of malonyl-CoA ACP transacylase"/>
    <property type="match status" value="1"/>
</dbReference>
<evidence type="ECO:0000256" key="4">
    <source>
        <dbReference type="ARBA" id="ARBA00048462"/>
    </source>
</evidence>
<dbReference type="RefSeq" id="XP_031938143.1">
    <property type="nucleotide sequence ID" value="XM_032085169.1"/>
</dbReference>
<keyword evidence="6" id="KW-0378">Hydrolase</keyword>
<dbReference type="AlphaFoldDB" id="A0A5N7D362"/>
<dbReference type="Gene3D" id="3.30.70.250">
    <property type="entry name" value="Malonyl-CoA ACP transacylase, ACP-binding"/>
    <property type="match status" value="1"/>
</dbReference>
<dbReference type="InterPro" id="IPR016035">
    <property type="entry name" value="Acyl_Trfase/lysoPLipase"/>
</dbReference>
<dbReference type="InterPro" id="IPR014043">
    <property type="entry name" value="Acyl_transferase_dom"/>
</dbReference>
<dbReference type="GO" id="GO:0016787">
    <property type="term" value="F:hydrolase activity"/>
    <property type="evidence" value="ECO:0007669"/>
    <property type="project" value="UniProtKB-KW"/>
</dbReference>
<dbReference type="OrthoDB" id="541883at2759"/>
<sequence length="440" mass="48769">MCNSISDPVILNISFSLWSSKQISELPWRKLDRCLLAFGGLTGSSELVRWRRRGLRKEDADEIAAFGKNIVGDSGKLSLLPRVVILANGLLGHGVQRVGMVSSWINNFPDIAGSFLDEMDTVLGFRLSRVIAEGPNSELNKTENSQPAIMATSILILRILEQKFGFDTRSRVDVTLGHSLGEFSALVTGGYLDFSDALKLVRRRAEIMAQCTRNASTESGEDYGMVALVCEPDHLDGLLATIQEFLGLASTGMKDDLNYGTPPIEKVMVANVNSKNQIVLSGSIERIRTLLIQLRQFGGHDPRAVRINSESPFHSPIMMPAAEYMTRALDNIKLNFPAHIPCVSNVSGLPFRSEEELRRLLSQQCVETVRWWDSIRYLDQERGVKRWIGIGPGKVGRNLVGKEVGKVMAKGGGVWAISDTRELEEIFRSLEQTEFEASCD</sequence>
<gene>
    <name evidence="6" type="ORF">BDV37DRAFT_274085</name>
</gene>
<dbReference type="Pfam" id="PF00698">
    <property type="entry name" value="Acyl_transf_1"/>
    <property type="match status" value="1"/>
</dbReference>
<dbReference type="EC" id="2.3.1.39" evidence="1"/>
<name>A0A5N7D362_9EURO</name>
<dbReference type="GO" id="GO:0004314">
    <property type="term" value="F:[acyl-carrier-protein] S-malonyltransferase activity"/>
    <property type="evidence" value="ECO:0007669"/>
    <property type="project" value="UniProtKB-EC"/>
</dbReference>
<dbReference type="InterPro" id="IPR050858">
    <property type="entry name" value="Mal-CoA-ACP_Trans/PKS_FabD"/>
</dbReference>
<evidence type="ECO:0000256" key="1">
    <source>
        <dbReference type="ARBA" id="ARBA00013258"/>
    </source>
</evidence>
<dbReference type="GO" id="GO:0005739">
    <property type="term" value="C:mitochondrion"/>
    <property type="evidence" value="ECO:0007669"/>
    <property type="project" value="TreeGrafter"/>
</dbReference>
<evidence type="ECO:0000256" key="3">
    <source>
        <dbReference type="ARBA" id="ARBA00023315"/>
    </source>
</evidence>
<keyword evidence="3" id="KW-0012">Acyltransferase</keyword>
<evidence type="ECO:0000256" key="2">
    <source>
        <dbReference type="ARBA" id="ARBA00022679"/>
    </source>
</evidence>
<evidence type="ECO:0000313" key="7">
    <source>
        <dbReference type="Proteomes" id="UP000325579"/>
    </source>
</evidence>
<proteinExistence type="predicted"/>
<keyword evidence="7" id="KW-1185">Reference proteome</keyword>
<dbReference type="PANTHER" id="PTHR42681">
    <property type="entry name" value="MALONYL-COA-ACYL CARRIER PROTEIN TRANSACYLASE, MITOCHONDRIAL"/>
    <property type="match status" value="1"/>
</dbReference>
<keyword evidence="2 6" id="KW-0808">Transferase</keyword>